<dbReference type="Proteomes" id="UP001589532">
    <property type="component" value="Unassembled WGS sequence"/>
</dbReference>
<accession>A0ABV5SDE1</accession>
<feature type="domain" description="DUF8094" evidence="1">
    <location>
        <begin position="2"/>
        <end position="113"/>
    </location>
</feature>
<protein>
    <recommendedName>
        <fullName evidence="1">DUF8094 domain-containing protein</fullName>
    </recommendedName>
</protein>
<keyword evidence="3" id="KW-1185">Reference proteome</keyword>
<evidence type="ECO:0000313" key="2">
    <source>
        <dbReference type="EMBL" id="MFB9629697.1"/>
    </source>
</evidence>
<dbReference type="Pfam" id="PF26366">
    <property type="entry name" value="DUF8094"/>
    <property type="match status" value="1"/>
</dbReference>
<organism evidence="2 3">
    <name type="scientific">Nonomuraea helvata</name>
    <dbReference type="NCBI Taxonomy" id="37484"/>
    <lineage>
        <taxon>Bacteria</taxon>
        <taxon>Bacillati</taxon>
        <taxon>Actinomycetota</taxon>
        <taxon>Actinomycetes</taxon>
        <taxon>Streptosporangiales</taxon>
        <taxon>Streptosporangiaceae</taxon>
        <taxon>Nonomuraea</taxon>
    </lineage>
</organism>
<evidence type="ECO:0000259" key="1">
    <source>
        <dbReference type="Pfam" id="PF26366"/>
    </source>
</evidence>
<gene>
    <name evidence="2" type="ORF">ACFFSA_42055</name>
</gene>
<dbReference type="RefSeq" id="WP_344990296.1">
    <property type="nucleotide sequence ID" value="NZ_BAAAXV010000005.1"/>
</dbReference>
<sequence length="122" mass="13587">MDKLPTPARDEDGFATVLAPDERAGLVVSPRELATTYARLLVTAGDDPRANRLILRNVFTWDADVRKRDREHLPRGWNLQRNTQPAQESYALRTASGSALVWYGITEADTYTARPGAPGMTF</sequence>
<dbReference type="InterPro" id="IPR058407">
    <property type="entry name" value="DUF8094"/>
</dbReference>
<comment type="caution">
    <text evidence="2">The sequence shown here is derived from an EMBL/GenBank/DDBJ whole genome shotgun (WGS) entry which is preliminary data.</text>
</comment>
<dbReference type="EMBL" id="JBHMBW010000062">
    <property type="protein sequence ID" value="MFB9629697.1"/>
    <property type="molecule type" value="Genomic_DNA"/>
</dbReference>
<name>A0ABV5SDE1_9ACTN</name>
<proteinExistence type="predicted"/>
<evidence type="ECO:0000313" key="3">
    <source>
        <dbReference type="Proteomes" id="UP001589532"/>
    </source>
</evidence>
<reference evidence="2 3" key="1">
    <citation type="submission" date="2024-09" db="EMBL/GenBank/DDBJ databases">
        <authorList>
            <person name="Sun Q."/>
            <person name="Mori K."/>
        </authorList>
    </citation>
    <scope>NUCLEOTIDE SEQUENCE [LARGE SCALE GENOMIC DNA]</scope>
    <source>
        <strain evidence="2 3">JCM 3143</strain>
    </source>
</reference>